<gene>
    <name evidence="7" type="ORF">H1R13_14350</name>
</gene>
<dbReference type="InterPro" id="IPR013328">
    <property type="entry name" value="6PGD_dom2"/>
</dbReference>
<evidence type="ECO:0000313" key="8">
    <source>
        <dbReference type="Proteomes" id="UP000517694"/>
    </source>
</evidence>
<dbReference type="Pfam" id="PF03446">
    <property type="entry name" value="NAD_binding_2"/>
    <property type="match status" value="1"/>
</dbReference>
<accession>A0A7X1LQZ0</accession>
<keyword evidence="3" id="KW-0520">NAD</keyword>
<dbReference type="PIRSF" id="PIRSF000103">
    <property type="entry name" value="HIBADH"/>
    <property type="match status" value="1"/>
</dbReference>
<keyword evidence="8" id="KW-1185">Reference proteome</keyword>
<evidence type="ECO:0000256" key="3">
    <source>
        <dbReference type="ARBA" id="ARBA00023027"/>
    </source>
</evidence>
<dbReference type="SUPFAM" id="SSF51735">
    <property type="entry name" value="NAD(P)-binding Rossmann-fold domains"/>
    <property type="match status" value="1"/>
</dbReference>
<feature type="domain" description="6-phosphogluconate dehydrogenase NADP-binding" evidence="5">
    <location>
        <begin position="19"/>
        <end position="179"/>
    </location>
</feature>
<dbReference type="Proteomes" id="UP000517694">
    <property type="component" value="Unassembled WGS sequence"/>
</dbReference>
<dbReference type="GO" id="GO:0016491">
    <property type="term" value="F:oxidoreductase activity"/>
    <property type="evidence" value="ECO:0007669"/>
    <property type="project" value="UniProtKB-KW"/>
</dbReference>
<dbReference type="InterPro" id="IPR036291">
    <property type="entry name" value="NAD(P)-bd_dom_sf"/>
</dbReference>
<dbReference type="InterPro" id="IPR015815">
    <property type="entry name" value="HIBADH-related"/>
</dbReference>
<dbReference type="Gene3D" id="3.40.50.720">
    <property type="entry name" value="NAD(P)-binding Rossmann-like Domain"/>
    <property type="match status" value="1"/>
</dbReference>
<protein>
    <submittedName>
        <fullName evidence="7">NAD(P)-dependent oxidoreductase</fullName>
    </submittedName>
</protein>
<proteinExistence type="inferred from homology"/>
<dbReference type="InterPro" id="IPR002204">
    <property type="entry name" value="3-OH-isobutyrate_DH-rel_CS"/>
</dbReference>
<comment type="caution">
    <text evidence="7">The sequence shown here is derived from an EMBL/GenBank/DDBJ whole genome shotgun (WGS) entry which is preliminary data.</text>
</comment>
<organism evidence="7 8">
    <name type="scientific">Streptomyces mexicanus</name>
    <dbReference type="NCBI Taxonomy" id="178566"/>
    <lineage>
        <taxon>Bacteria</taxon>
        <taxon>Bacillati</taxon>
        <taxon>Actinomycetota</taxon>
        <taxon>Actinomycetes</taxon>
        <taxon>Kitasatosporales</taxon>
        <taxon>Streptomycetaceae</taxon>
        <taxon>Streptomyces</taxon>
    </lineage>
</organism>
<dbReference type="OrthoDB" id="3185659at2"/>
<dbReference type="GO" id="GO:0016054">
    <property type="term" value="P:organic acid catabolic process"/>
    <property type="evidence" value="ECO:0007669"/>
    <property type="project" value="UniProtKB-ARBA"/>
</dbReference>
<dbReference type="PANTHER" id="PTHR43060">
    <property type="entry name" value="3-HYDROXYISOBUTYRATE DEHYDROGENASE-LIKE 1, MITOCHONDRIAL-RELATED"/>
    <property type="match status" value="1"/>
</dbReference>
<dbReference type="AlphaFoldDB" id="A0A7X1LQZ0"/>
<evidence type="ECO:0000259" key="6">
    <source>
        <dbReference type="Pfam" id="PF14833"/>
    </source>
</evidence>
<dbReference type="GO" id="GO:0050661">
    <property type="term" value="F:NADP binding"/>
    <property type="evidence" value="ECO:0007669"/>
    <property type="project" value="InterPro"/>
</dbReference>
<dbReference type="Gene3D" id="1.10.1040.10">
    <property type="entry name" value="N-(1-d-carboxylethyl)-l-norvaline Dehydrogenase, domain 2"/>
    <property type="match status" value="1"/>
</dbReference>
<dbReference type="PROSITE" id="PS00895">
    <property type="entry name" value="3_HYDROXYISOBUT_DH"/>
    <property type="match status" value="1"/>
</dbReference>
<evidence type="ECO:0000256" key="4">
    <source>
        <dbReference type="PIRSR" id="PIRSR000103-1"/>
    </source>
</evidence>
<dbReference type="InterPro" id="IPR029154">
    <property type="entry name" value="HIBADH-like_NADP-bd"/>
</dbReference>
<evidence type="ECO:0000259" key="5">
    <source>
        <dbReference type="Pfam" id="PF03446"/>
    </source>
</evidence>
<dbReference type="RefSeq" id="WP_159661950.1">
    <property type="nucleotide sequence ID" value="NZ_JACMHY010000005.1"/>
</dbReference>
<dbReference type="EMBL" id="JACMHY010000005">
    <property type="protein sequence ID" value="MBC2866124.1"/>
    <property type="molecule type" value="Genomic_DNA"/>
</dbReference>
<evidence type="ECO:0000256" key="2">
    <source>
        <dbReference type="ARBA" id="ARBA00023002"/>
    </source>
</evidence>
<reference evidence="7 8" key="1">
    <citation type="submission" date="2020-08" db="EMBL/GenBank/DDBJ databases">
        <title>Whole-Genome Sequence of French Clinical Streptomyces mexicanus Strain Q0842.</title>
        <authorList>
            <person name="Boxberger M."/>
            <person name="La Scola B."/>
        </authorList>
    </citation>
    <scope>NUCLEOTIDE SEQUENCE [LARGE SCALE GENOMIC DNA]</scope>
    <source>
        <strain evidence="7 8">Marseille-Q0842</strain>
    </source>
</reference>
<dbReference type="PANTHER" id="PTHR43060:SF15">
    <property type="entry name" value="3-HYDROXYISOBUTYRATE DEHYDROGENASE-LIKE 1, MITOCHONDRIAL-RELATED"/>
    <property type="match status" value="1"/>
</dbReference>
<dbReference type="GO" id="GO:0051287">
    <property type="term" value="F:NAD binding"/>
    <property type="evidence" value="ECO:0007669"/>
    <property type="project" value="InterPro"/>
</dbReference>
<dbReference type="InterPro" id="IPR008927">
    <property type="entry name" value="6-PGluconate_DH-like_C_sf"/>
</dbReference>
<keyword evidence="2" id="KW-0560">Oxidoreductase</keyword>
<feature type="domain" description="3-hydroxyisobutyrate dehydrogenase-like NAD-binding" evidence="6">
    <location>
        <begin position="183"/>
        <end position="312"/>
    </location>
</feature>
<comment type="similarity">
    <text evidence="1">Belongs to the HIBADH-related family.</text>
</comment>
<dbReference type="SUPFAM" id="SSF48179">
    <property type="entry name" value="6-phosphogluconate dehydrogenase C-terminal domain-like"/>
    <property type="match status" value="1"/>
</dbReference>
<feature type="active site" evidence="4">
    <location>
        <position position="189"/>
    </location>
</feature>
<evidence type="ECO:0000256" key="1">
    <source>
        <dbReference type="ARBA" id="ARBA00009080"/>
    </source>
</evidence>
<dbReference type="InterPro" id="IPR006115">
    <property type="entry name" value="6PGDH_NADP-bd"/>
</dbReference>
<dbReference type="Pfam" id="PF14833">
    <property type="entry name" value="NAD_binding_11"/>
    <property type="match status" value="1"/>
</dbReference>
<evidence type="ECO:0000313" key="7">
    <source>
        <dbReference type="EMBL" id="MBC2866124.1"/>
    </source>
</evidence>
<name>A0A7X1LQZ0_9ACTN</name>
<sequence length="318" mass="32252">MSTDTTTSSSSATPGSVTAVLGLGAMGLPMATRLAGAFPVRAFDVFAERRDLAAEAGAAPAATPAEAAQDAEVVVIAVRDQEQLESCLFGGGPVRRGAAETLREGAVVVVTSTVGVDAVQGVAARLAEQGVRLVDAPVSGGAVRAGTGDLLIMVGADDTALDAARPVLDRLSSTLHVVGPRIGDGQIMKTVNQLLCGIHTAAAAESLALARALGIDLERAVDVLGQGAAASFMLADRGPRMVQQYQVAEDGTGGPELRSRLDIIRKDMNLVVSLAKKAGVATSVAAAADQLYQLAVSHGLGAEDDSSLVTLLSPRTAH</sequence>